<dbReference type="Gene3D" id="2.60.40.150">
    <property type="entry name" value="C2 domain"/>
    <property type="match status" value="1"/>
</dbReference>
<dbReference type="GO" id="GO:0005789">
    <property type="term" value="C:endoplasmic reticulum membrane"/>
    <property type="evidence" value="ECO:0007669"/>
    <property type="project" value="UniProtKB-SubCell"/>
</dbReference>
<dbReference type="PANTHER" id="PTHR47348:SF2">
    <property type="entry name" value="MEIOTICALLY UP-REGULATED 190 PROTEIN"/>
    <property type="match status" value="1"/>
</dbReference>
<dbReference type="Pfam" id="PF00168">
    <property type="entry name" value="C2"/>
    <property type="match status" value="1"/>
</dbReference>
<keyword evidence="4" id="KW-0256">Endoplasmic reticulum</keyword>
<feature type="region of interest" description="Disordered" evidence="7">
    <location>
        <begin position="111"/>
        <end position="132"/>
    </location>
</feature>
<evidence type="ECO:0000313" key="10">
    <source>
        <dbReference type="Proteomes" id="UP000019374"/>
    </source>
</evidence>
<evidence type="ECO:0000256" key="3">
    <source>
        <dbReference type="ARBA" id="ARBA00022737"/>
    </source>
</evidence>
<dbReference type="PANTHER" id="PTHR47348">
    <property type="entry name" value="MEIOTICALLY UP-REGULATED GENE 190 PROTEIN"/>
    <property type="match status" value="1"/>
</dbReference>
<keyword evidence="2" id="KW-0812">Transmembrane</keyword>
<evidence type="ECO:0000256" key="1">
    <source>
        <dbReference type="ARBA" id="ARBA00004586"/>
    </source>
</evidence>
<feature type="compositionally biased region" description="Basic and acidic residues" evidence="7">
    <location>
        <begin position="444"/>
        <end position="453"/>
    </location>
</feature>
<feature type="domain" description="C2" evidence="8">
    <location>
        <begin position="75"/>
        <end position="214"/>
    </location>
</feature>
<sequence length="534" mass="60639">MPGKLEWSVGYYAKTKMQQCQFDQQTHDPTIRTMEQLKDVVNKSSERKLREIMCKEGETERDEEELEQLKAQELKSEQDAMIISAPPPDGFPSGLLSLQIHNITGLELDKLSKRQAEDDDEASDEEETGESLPSSYCTIIVNHSKTFKTRTKPQNAKPFFNAGCERFVRDWRECEVFVSVRDARLHEDNPLLGIVHLPLGDVFKERSQVMGFWPLTGGIGHGRIRLSLVWRSVQLQVPRNLLGWNYGTVDVQPLAVSQDCPEDLRTCKLKLKTDISMGKLYSQGGGEARWTAKKEQRLSLAVRRRYSSCMSIAFKDRGFFGDKVAAFCVLWLKDIPDEEEEELELTIWKGDFERATACCLEECGEKVGTLKLKMTFWAGMGGAHSRWASRSQNLRDVVEVIDTARDNLDTDKMQQKAGMVDDEASSDSDSSDSSTSNDIPDGSADDKQGPLDRIRDYRRRDKALHRQHRGIMQWKVRTGRACVVLGTGRVNGLLTWRQVPRTARWMKHKFERVGDGVTGLFARHSKQAGVETEV</sequence>
<feature type="compositionally biased region" description="Acidic residues" evidence="7">
    <location>
        <begin position="117"/>
        <end position="129"/>
    </location>
</feature>
<protein>
    <submittedName>
        <fullName evidence="9">Meiotically up-regulated protein</fullName>
    </submittedName>
</protein>
<dbReference type="Proteomes" id="UP000019374">
    <property type="component" value="Unassembled WGS sequence"/>
</dbReference>
<dbReference type="PROSITE" id="PS50004">
    <property type="entry name" value="C2"/>
    <property type="match status" value="1"/>
</dbReference>
<keyword evidence="5" id="KW-1133">Transmembrane helix</keyword>
<dbReference type="InterPro" id="IPR057349">
    <property type="entry name" value="C2_Mug190_3rd"/>
</dbReference>
<evidence type="ECO:0000256" key="2">
    <source>
        <dbReference type="ARBA" id="ARBA00022692"/>
    </source>
</evidence>
<feature type="coiled-coil region" evidence="6">
    <location>
        <begin position="52"/>
        <end position="79"/>
    </location>
</feature>
<evidence type="ECO:0000256" key="5">
    <source>
        <dbReference type="ARBA" id="ARBA00022989"/>
    </source>
</evidence>
<evidence type="ECO:0000259" key="8">
    <source>
        <dbReference type="PROSITE" id="PS50004"/>
    </source>
</evidence>
<gene>
    <name evidence="9" type="ORF">OCS_03950</name>
</gene>
<dbReference type="HOGENOM" id="CLU_510069_0_0_1"/>
<keyword evidence="6" id="KW-0175">Coiled coil</keyword>
<name>T5AD52_OPHSC</name>
<organism evidence="9 10">
    <name type="scientific">Ophiocordyceps sinensis (strain Co18 / CGMCC 3.14243)</name>
    <name type="common">Yarsagumba caterpillar fungus</name>
    <name type="synonym">Hirsutella sinensis</name>
    <dbReference type="NCBI Taxonomy" id="911162"/>
    <lineage>
        <taxon>Eukaryota</taxon>
        <taxon>Fungi</taxon>
        <taxon>Dikarya</taxon>
        <taxon>Ascomycota</taxon>
        <taxon>Pezizomycotina</taxon>
        <taxon>Sordariomycetes</taxon>
        <taxon>Hypocreomycetidae</taxon>
        <taxon>Hypocreales</taxon>
        <taxon>Ophiocordycipitaceae</taxon>
        <taxon>Ophiocordyceps</taxon>
    </lineage>
</organism>
<dbReference type="eggNOG" id="KOG1012">
    <property type="taxonomic scope" value="Eukaryota"/>
</dbReference>
<reference evidence="9 10" key="1">
    <citation type="journal article" date="2013" name="Chin. Sci. Bull.">
        <title>Genome survey uncovers the secrets of sex and lifestyle in caterpillar fungus.</title>
        <authorList>
            <person name="Hu X."/>
            <person name="Zhang Y."/>
            <person name="Xiao G."/>
            <person name="Zheng P."/>
            <person name="Xia Y."/>
            <person name="Zhang X."/>
            <person name="St Leger R.J."/>
            <person name="Liu X."/>
            <person name="Wang C."/>
        </authorList>
    </citation>
    <scope>NUCLEOTIDE SEQUENCE [LARGE SCALE GENOMIC DNA]</scope>
    <source>
        <strain evidence="10">Co18 / CGMCC 3.14243</strain>
        <tissue evidence="9">Fruit-body</tissue>
    </source>
</reference>
<feature type="compositionally biased region" description="Acidic residues" evidence="7">
    <location>
        <begin position="420"/>
        <end position="430"/>
    </location>
</feature>
<comment type="subcellular location">
    <subcellularLocation>
        <location evidence="1">Endoplasmic reticulum membrane</location>
    </subcellularLocation>
</comment>
<proteinExistence type="predicted"/>
<dbReference type="InterPro" id="IPR037765">
    <property type="entry name" value="C2B_Tricalbin"/>
</dbReference>
<evidence type="ECO:0000256" key="7">
    <source>
        <dbReference type="SAM" id="MobiDB-lite"/>
    </source>
</evidence>
<evidence type="ECO:0000256" key="4">
    <source>
        <dbReference type="ARBA" id="ARBA00022824"/>
    </source>
</evidence>
<keyword evidence="5" id="KW-0472">Membrane</keyword>
<feature type="compositionally biased region" description="Low complexity" evidence="7">
    <location>
        <begin position="431"/>
        <end position="441"/>
    </location>
</feature>
<dbReference type="EMBL" id="KE652841">
    <property type="protein sequence ID" value="EQL00341.1"/>
    <property type="molecule type" value="Genomic_DNA"/>
</dbReference>
<dbReference type="InterPro" id="IPR035892">
    <property type="entry name" value="C2_domain_sf"/>
</dbReference>
<dbReference type="GO" id="GO:0061817">
    <property type="term" value="P:endoplasmic reticulum-plasma membrane tethering"/>
    <property type="evidence" value="ECO:0007669"/>
    <property type="project" value="InterPro"/>
</dbReference>
<accession>T5AD52</accession>
<evidence type="ECO:0000256" key="6">
    <source>
        <dbReference type="SAM" id="Coils"/>
    </source>
</evidence>
<dbReference type="OrthoDB" id="419768at2759"/>
<dbReference type="Pfam" id="PF25331">
    <property type="entry name" value="C2_Mug190_3rd"/>
    <property type="match status" value="1"/>
</dbReference>
<dbReference type="CDD" id="cd04052">
    <property type="entry name" value="C2B_Tricalbin-like"/>
    <property type="match status" value="1"/>
</dbReference>
<feature type="region of interest" description="Disordered" evidence="7">
    <location>
        <begin position="409"/>
        <end position="453"/>
    </location>
</feature>
<keyword evidence="3" id="KW-0677">Repeat</keyword>
<evidence type="ECO:0000313" key="9">
    <source>
        <dbReference type="EMBL" id="EQL00341.1"/>
    </source>
</evidence>
<dbReference type="SUPFAM" id="SSF49562">
    <property type="entry name" value="C2 domain (Calcium/lipid-binding domain, CaLB)"/>
    <property type="match status" value="1"/>
</dbReference>
<dbReference type="InterPro" id="IPR000008">
    <property type="entry name" value="C2_dom"/>
</dbReference>
<dbReference type="AlphaFoldDB" id="T5AD52"/>